<comment type="caution">
    <text evidence="1">The sequence shown here is derived from an EMBL/GenBank/DDBJ whole genome shotgun (WGS) entry which is preliminary data.</text>
</comment>
<dbReference type="AlphaFoldDB" id="A0A0R1HSK5"/>
<evidence type="ECO:0000313" key="1">
    <source>
        <dbReference type="EMBL" id="KRK49464.1"/>
    </source>
</evidence>
<proteinExistence type="predicted"/>
<reference evidence="1 2" key="1">
    <citation type="journal article" date="2015" name="Genome Announc.">
        <title>Expanding the biotechnology potential of lactobacilli through comparative genomics of 213 strains and associated genera.</title>
        <authorList>
            <person name="Sun Z."/>
            <person name="Harris H.M."/>
            <person name="McCann A."/>
            <person name="Guo C."/>
            <person name="Argimon S."/>
            <person name="Zhang W."/>
            <person name="Yang X."/>
            <person name="Jeffery I.B."/>
            <person name="Cooney J.C."/>
            <person name="Kagawa T.F."/>
            <person name="Liu W."/>
            <person name="Song Y."/>
            <person name="Salvetti E."/>
            <person name="Wrobel A."/>
            <person name="Rasinkangas P."/>
            <person name="Parkhill J."/>
            <person name="Rea M.C."/>
            <person name="O'Sullivan O."/>
            <person name="Ritari J."/>
            <person name="Douillard F.P."/>
            <person name="Paul Ross R."/>
            <person name="Yang R."/>
            <person name="Briner A.E."/>
            <person name="Felis G.E."/>
            <person name="de Vos W.M."/>
            <person name="Barrangou R."/>
            <person name="Klaenhammer T.R."/>
            <person name="Caufield P.W."/>
            <person name="Cui Y."/>
            <person name="Zhang H."/>
            <person name="O'Toole P.W."/>
        </authorList>
    </citation>
    <scope>NUCLEOTIDE SEQUENCE [LARGE SCALE GENOMIC DNA]</scope>
    <source>
        <strain evidence="1 2">JCM 15530</strain>
    </source>
</reference>
<dbReference type="PATRIC" id="fig|1302272.5.peg.389"/>
<evidence type="ECO:0000313" key="2">
    <source>
        <dbReference type="Proteomes" id="UP000050911"/>
    </source>
</evidence>
<keyword evidence="2" id="KW-1185">Reference proteome</keyword>
<gene>
    <name evidence="1" type="ORF">FC96_GL000392</name>
</gene>
<organism evidence="1 2">
    <name type="scientific">Secundilactobacillus kimchicus JCM 15530</name>
    <dbReference type="NCBI Taxonomy" id="1302272"/>
    <lineage>
        <taxon>Bacteria</taxon>
        <taxon>Bacillati</taxon>
        <taxon>Bacillota</taxon>
        <taxon>Bacilli</taxon>
        <taxon>Lactobacillales</taxon>
        <taxon>Lactobacillaceae</taxon>
        <taxon>Secundilactobacillus</taxon>
    </lineage>
</organism>
<dbReference type="Proteomes" id="UP000050911">
    <property type="component" value="Unassembled WGS sequence"/>
</dbReference>
<sequence length="127" mass="14254">MELEGIMNSYKINFTNRVTPETVSIKYKVILNEPESAKSITQFGNSAFQRFASPLSYFKTGQAAIQVIRQIVQSMDNTKYQLQTINFASSEDEKILGVPSKDEILAVISKVTDNQVDITVEHHLLLG</sequence>
<dbReference type="STRING" id="1302272.FC96_GL000392"/>
<name>A0A0R1HSK5_9LACO</name>
<dbReference type="EMBL" id="AZCX01000001">
    <property type="protein sequence ID" value="KRK49464.1"/>
    <property type="molecule type" value="Genomic_DNA"/>
</dbReference>
<protein>
    <submittedName>
        <fullName evidence="1">Uncharacterized protein</fullName>
    </submittedName>
</protein>
<accession>A0A0R1HSK5</accession>